<dbReference type="Gene3D" id="1.10.357.10">
    <property type="entry name" value="Tetracycline Repressor, domain 2"/>
    <property type="match status" value="1"/>
</dbReference>
<evidence type="ECO:0000256" key="1">
    <source>
        <dbReference type="ARBA" id="ARBA00023015"/>
    </source>
</evidence>
<dbReference type="RefSeq" id="WP_132318141.1">
    <property type="nucleotide sequence ID" value="NZ_SMKR01000028.1"/>
</dbReference>
<dbReference type="SUPFAM" id="SSF46689">
    <property type="entry name" value="Homeodomain-like"/>
    <property type="match status" value="1"/>
</dbReference>
<evidence type="ECO:0000256" key="3">
    <source>
        <dbReference type="ARBA" id="ARBA00023163"/>
    </source>
</evidence>
<keyword evidence="7" id="KW-1185">Reference proteome</keyword>
<dbReference type="InterPro" id="IPR009057">
    <property type="entry name" value="Homeodomain-like_sf"/>
</dbReference>
<feature type="DNA-binding region" description="H-T-H motif" evidence="4">
    <location>
        <begin position="37"/>
        <end position="56"/>
    </location>
</feature>
<dbReference type="GO" id="GO:0003700">
    <property type="term" value="F:DNA-binding transcription factor activity"/>
    <property type="evidence" value="ECO:0007669"/>
    <property type="project" value="TreeGrafter"/>
</dbReference>
<keyword evidence="1" id="KW-0805">Transcription regulation</keyword>
<keyword evidence="2 4" id="KW-0238">DNA-binding</keyword>
<name>A0A4R4XBC5_9ACTN</name>
<dbReference type="OrthoDB" id="3173376at2"/>
<feature type="domain" description="HTH tetR-type" evidence="5">
    <location>
        <begin position="14"/>
        <end position="74"/>
    </location>
</feature>
<dbReference type="InterPro" id="IPR036271">
    <property type="entry name" value="Tet_transcr_reg_TetR-rel_C_sf"/>
</dbReference>
<dbReference type="Proteomes" id="UP000295172">
    <property type="component" value="Unassembled WGS sequence"/>
</dbReference>
<evidence type="ECO:0000313" key="6">
    <source>
        <dbReference type="EMBL" id="TDD27890.1"/>
    </source>
</evidence>
<dbReference type="InterPro" id="IPR001647">
    <property type="entry name" value="HTH_TetR"/>
</dbReference>
<evidence type="ECO:0000259" key="5">
    <source>
        <dbReference type="PROSITE" id="PS50977"/>
    </source>
</evidence>
<dbReference type="PRINTS" id="PR00455">
    <property type="entry name" value="HTHTETR"/>
</dbReference>
<dbReference type="InterPro" id="IPR050109">
    <property type="entry name" value="HTH-type_TetR-like_transc_reg"/>
</dbReference>
<comment type="caution">
    <text evidence="6">The sequence shown here is derived from an EMBL/GenBank/DDBJ whole genome shotgun (WGS) entry which is preliminary data.</text>
</comment>
<dbReference type="EMBL" id="SMKR01000028">
    <property type="protein sequence ID" value="TDD27890.1"/>
    <property type="molecule type" value="Genomic_DNA"/>
</dbReference>
<evidence type="ECO:0000256" key="2">
    <source>
        <dbReference type="ARBA" id="ARBA00023125"/>
    </source>
</evidence>
<dbReference type="PANTHER" id="PTHR30055:SF220">
    <property type="entry name" value="TETR-FAMILY REGULATORY PROTEIN"/>
    <property type="match status" value="1"/>
</dbReference>
<evidence type="ECO:0000313" key="7">
    <source>
        <dbReference type="Proteomes" id="UP000295172"/>
    </source>
</evidence>
<dbReference type="GO" id="GO:0000976">
    <property type="term" value="F:transcription cis-regulatory region binding"/>
    <property type="evidence" value="ECO:0007669"/>
    <property type="project" value="TreeGrafter"/>
</dbReference>
<keyword evidence="3" id="KW-0804">Transcription</keyword>
<dbReference type="PANTHER" id="PTHR30055">
    <property type="entry name" value="HTH-TYPE TRANSCRIPTIONAL REGULATOR RUTR"/>
    <property type="match status" value="1"/>
</dbReference>
<dbReference type="Pfam" id="PF13305">
    <property type="entry name" value="TetR_C_33"/>
    <property type="match status" value="1"/>
</dbReference>
<gene>
    <name evidence="6" type="ORF">E1218_08835</name>
</gene>
<organism evidence="6 7">
    <name type="scientific">Kribbella turkmenica</name>
    <dbReference type="NCBI Taxonomy" id="2530375"/>
    <lineage>
        <taxon>Bacteria</taxon>
        <taxon>Bacillati</taxon>
        <taxon>Actinomycetota</taxon>
        <taxon>Actinomycetes</taxon>
        <taxon>Propionibacteriales</taxon>
        <taxon>Kribbellaceae</taxon>
        <taxon>Kribbella</taxon>
    </lineage>
</organism>
<sequence length="201" mass="21473">MTKNVKRPSGQHHGDLRHALEQAALEVVVSNGAAGLTMAEVSRRAGVSVAAPYKHFTSREALLASLAVRAYRQQREYYRAAMGRTTDARRQLADFAAAYVQFAANQPALFELTFAAGLDKARYPALADAGDALFEELFTPARVLCADHQQARRLVLAVAACAHGHAVFLAEGVLADVPDPLSIAKKEAAEAASALVVAYAD</sequence>
<dbReference type="AlphaFoldDB" id="A0A4R4XBC5"/>
<dbReference type="InterPro" id="IPR025996">
    <property type="entry name" value="MT1864/Rv1816-like_C"/>
</dbReference>
<reference evidence="6 7" key="1">
    <citation type="submission" date="2019-02" db="EMBL/GenBank/DDBJ databases">
        <title>Draft genome sequences of novel Actinobacteria.</title>
        <authorList>
            <person name="Sahin N."/>
            <person name="Ay H."/>
            <person name="Saygin H."/>
        </authorList>
    </citation>
    <scope>NUCLEOTIDE SEQUENCE [LARGE SCALE GENOMIC DNA]</scope>
    <source>
        <strain evidence="6 7">16K104</strain>
    </source>
</reference>
<proteinExistence type="predicted"/>
<protein>
    <submittedName>
        <fullName evidence="6">TetR/AcrR family transcriptional regulator</fullName>
    </submittedName>
</protein>
<dbReference type="Pfam" id="PF00440">
    <property type="entry name" value="TetR_N"/>
    <property type="match status" value="1"/>
</dbReference>
<evidence type="ECO:0000256" key="4">
    <source>
        <dbReference type="PROSITE-ProRule" id="PRU00335"/>
    </source>
</evidence>
<accession>A0A4R4XBC5</accession>
<dbReference type="SUPFAM" id="SSF48498">
    <property type="entry name" value="Tetracyclin repressor-like, C-terminal domain"/>
    <property type="match status" value="1"/>
</dbReference>
<dbReference type="PROSITE" id="PS50977">
    <property type="entry name" value="HTH_TETR_2"/>
    <property type="match status" value="1"/>
</dbReference>